<evidence type="ECO:0000313" key="3">
    <source>
        <dbReference type="EMBL" id="CAE7940090.1"/>
    </source>
</evidence>
<name>A0A813CCQ3_9DINO</name>
<organism evidence="3 4">
    <name type="scientific">Symbiodinium necroappetens</name>
    <dbReference type="NCBI Taxonomy" id="1628268"/>
    <lineage>
        <taxon>Eukaryota</taxon>
        <taxon>Sar</taxon>
        <taxon>Alveolata</taxon>
        <taxon>Dinophyceae</taxon>
        <taxon>Suessiales</taxon>
        <taxon>Symbiodiniaceae</taxon>
        <taxon>Symbiodinium</taxon>
    </lineage>
</organism>
<dbReference type="OrthoDB" id="434073at2759"/>
<dbReference type="AlphaFoldDB" id="A0A813CCQ3"/>
<comment type="caution">
    <text evidence="3">The sequence shown here is derived from an EMBL/GenBank/DDBJ whole genome shotgun (WGS) entry which is preliminary data.</text>
</comment>
<keyword evidence="4" id="KW-1185">Reference proteome</keyword>
<feature type="region of interest" description="Disordered" evidence="1">
    <location>
        <begin position="1"/>
        <end position="31"/>
    </location>
</feature>
<feature type="non-terminal residue" evidence="3">
    <location>
        <position position="279"/>
    </location>
</feature>
<feature type="compositionally biased region" description="Basic residues" evidence="1">
    <location>
        <begin position="238"/>
        <end position="248"/>
    </location>
</feature>
<feature type="non-terminal residue" evidence="3">
    <location>
        <position position="1"/>
    </location>
</feature>
<sequence length="279" mass="31095">KGSSSGPSHKRQDPADESGSPSSSWTEQFPPKLSGEKVISLQKTFHARYPGEVLDPENFPSSRLLAYAAKVVQKGELRWVPWKIRMCQSQQDSLAMRRPTKTPKLEDLLYDEVPQREIPSGPVGANYLLGIMGLLSTSLAMLNGAHLSILRKFERKFIRLATQKLEAGLRNPSGEEIMMADRQLWSQISDLVNLHNWSLDHALTEFTDVRGDMASLLQPRMAPLKRIDPPAPPFRPGRGGKGKQKGGGKGKQQFGGQGRQGRLLTDSWDLRMFVRAVLT</sequence>
<accession>A0A813CCQ3</accession>
<keyword evidence="2" id="KW-0812">Transmembrane</keyword>
<reference evidence="3" key="1">
    <citation type="submission" date="2021-02" db="EMBL/GenBank/DDBJ databases">
        <authorList>
            <person name="Dougan E. K."/>
            <person name="Rhodes N."/>
            <person name="Thang M."/>
            <person name="Chan C."/>
        </authorList>
    </citation>
    <scope>NUCLEOTIDE SEQUENCE</scope>
</reference>
<keyword evidence="2" id="KW-1133">Transmembrane helix</keyword>
<proteinExistence type="predicted"/>
<evidence type="ECO:0000313" key="4">
    <source>
        <dbReference type="Proteomes" id="UP000601435"/>
    </source>
</evidence>
<dbReference type="Proteomes" id="UP000601435">
    <property type="component" value="Unassembled WGS sequence"/>
</dbReference>
<dbReference type="EMBL" id="CAJNJA010090394">
    <property type="protein sequence ID" value="CAE7940090.1"/>
    <property type="molecule type" value="Genomic_DNA"/>
</dbReference>
<feature type="compositionally biased region" description="Gly residues" evidence="1">
    <location>
        <begin position="249"/>
        <end position="259"/>
    </location>
</feature>
<feature type="region of interest" description="Disordered" evidence="1">
    <location>
        <begin position="224"/>
        <end position="260"/>
    </location>
</feature>
<gene>
    <name evidence="3" type="ORF">SNEC2469_LOCUS33762</name>
</gene>
<keyword evidence="2" id="KW-0472">Membrane</keyword>
<evidence type="ECO:0000256" key="1">
    <source>
        <dbReference type="SAM" id="MobiDB-lite"/>
    </source>
</evidence>
<evidence type="ECO:0000256" key="2">
    <source>
        <dbReference type="SAM" id="Phobius"/>
    </source>
</evidence>
<protein>
    <submittedName>
        <fullName evidence="3">Uncharacterized protein</fullName>
    </submittedName>
</protein>
<feature type="transmembrane region" description="Helical" evidence="2">
    <location>
        <begin position="127"/>
        <end position="150"/>
    </location>
</feature>